<evidence type="ECO:0000313" key="12">
    <source>
        <dbReference type="EnsemblMetazoa" id="SMAR006434-PA"/>
    </source>
</evidence>
<dbReference type="Pfam" id="PF00688">
    <property type="entry name" value="TGFb_propeptide"/>
    <property type="match status" value="1"/>
</dbReference>
<dbReference type="FunFam" id="2.10.90.10:FF:000001">
    <property type="entry name" value="Bone morphogenetic protein 4"/>
    <property type="match status" value="1"/>
</dbReference>
<comment type="subcellular location">
    <subcellularLocation>
        <location evidence="1">Secreted</location>
    </subcellularLocation>
</comment>
<dbReference type="HOGENOM" id="CLU_020515_10_0_1"/>
<evidence type="ECO:0000256" key="8">
    <source>
        <dbReference type="RuleBase" id="RU000354"/>
    </source>
</evidence>
<dbReference type="InterPro" id="IPR015615">
    <property type="entry name" value="TGF-beta-rel"/>
</dbReference>
<keyword evidence="4 10" id="KW-0732">Signal</keyword>
<feature type="signal peptide" evidence="10">
    <location>
        <begin position="1"/>
        <end position="23"/>
    </location>
</feature>
<dbReference type="PANTHER" id="PTHR11848:SF270">
    <property type="entry name" value="BONE MORPHOGENETIC PROTEIN 3-LIKE"/>
    <property type="match status" value="1"/>
</dbReference>
<evidence type="ECO:0000256" key="6">
    <source>
        <dbReference type="ARBA" id="ARBA00023157"/>
    </source>
</evidence>
<dbReference type="PROSITE" id="PS00250">
    <property type="entry name" value="TGF_BETA_1"/>
    <property type="match status" value="1"/>
</dbReference>
<evidence type="ECO:0000256" key="2">
    <source>
        <dbReference type="ARBA" id="ARBA00006656"/>
    </source>
</evidence>
<dbReference type="GO" id="GO:0008083">
    <property type="term" value="F:growth factor activity"/>
    <property type="evidence" value="ECO:0007669"/>
    <property type="project" value="UniProtKB-KW"/>
</dbReference>
<keyword evidence="3" id="KW-0964">Secreted</keyword>
<dbReference type="Gene3D" id="2.60.120.970">
    <property type="match status" value="1"/>
</dbReference>
<dbReference type="AlphaFoldDB" id="T1IYW6"/>
<keyword evidence="13" id="KW-1185">Reference proteome</keyword>
<dbReference type="EnsemblMetazoa" id="SMAR006434-RA">
    <property type="protein sequence ID" value="SMAR006434-PA"/>
    <property type="gene ID" value="SMAR006434"/>
</dbReference>
<proteinExistence type="inferred from homology"/>
<keyword evidence="5 8" id="KW-0339">Growth factor</keyword>
<evidence type="ECO:0000313" key="13">
    <source>
        <dbReference type="Proteomes" id="UP000014500"/>
    </source>
</evidence>
<sequence>MSFWRWTLVVMVTSLVLVRVRVAKQVDVQHALQQLLGLPSGDRVLSSTPPLPSYMMELYERYKSGDMLGTKQGNTVRSIQAIKDNRMAHRLLFNLSGIHQQERVLKVELHLYQRPKREGNPHRGASRVRLSAVDDSRHQQQIELVESSANTNGWSVYDVTNGVRGLRLTNSTTPLLLGVRSASRTSTGKKHRKLATRKMFSKLGSVPFLIVFSQDKNSLQSDTLLPDNGTNNEEVSSQSRQRRSLMDNRVIEDDFGLQDNEFPQTRPATPPNHVAVPNNNPSLLLPRGRSKPRPTRHPPFGKDLKRVRQQHHQKTHNDAHKLEFCQRKKLVVDFAQIGWGKWIIFPKTFEAHYCAGVCPFPLTKNVNPSNHATIQSLVHALGVSQDIPAPCCVPSVMSSMSLLYLDQDGDVVLKNYPQMTVESCACR</sequence>
<dbReference type="Pfam" id="PF00019">
    <property type="entry name" value="TGF_beta"/>
    <property type="match status" value="1"/>
</dbReference>
<dbReference type="GO" id="GO:0005615">
    <property type="term" value="C:extracellular space"/>
    <property type="evidence" value="ECO:0007669"/>
    <property type="project" value="TreeGrafter"/>
</dbReference>
<organism evidence="12 13">
    <name type="scientific">Strigamia maritima</name>
    <name type="common">European centipede</name>
    <name type="synonym">Geophilus maritimus</name>
    <dbReference type="NCBI Taxonomy" id="126957"/>
    <lineage>
        <taxon>Eukaryota</taxon>
        <taxon>Metazoa</taxon>
        <taxon>Ecdysozoa</taxon>
        <taxon>Arthropoda</taxon>
        <taxon>Myriapoda</taxon>
        <taxon>Chilopoda</taxon>
        <taxon>Pleurostigmophora</taxon>
        <taxon>Geophilomorpha</taxon>
        <taxon>Linotaeniidae</taxon>
        <taxon>Strigamia</taxon>
    </lineage>
</organism>
<dbReference type="InterPro" id="IPR001839">
    <property type="entry name" value="TGF-b_C"/>
</dbReference>
<dbReference type="CDD" id="cd13763">
    <property type="entry name" value="TGF_beta_BMP3_like"/>
    <property type="match status" value="1"/>
</dbReference>
<reference evidence="12" key="2">
    <citation type="submission" date="2015-02" db="UniProtKB">
        <authorList>
            <consortium name="EnsemblMetazoa"/>
        </authorList>
    </citation>
    <scope>IDENTIFICATION</scope>
</reference>
<dbReference type="Gene3D" id="2.10.90.10">
    <property type="entry name" value="Cystine-knot cytokines"/>
    <property type="match status" value="1"/>
</dbReference>
<feature type="domain" description="TGF-beta family profile" evidence="11">
    <location>
        <begin position="306"/>
        <end position="427"/>
    </location>
</feature>
<evidence type="ECO:0000256" key="7">
    <source>
        <dbReference type="ARBA" id="ARBA00023180"/>
    </source>
</evidence>
<evidence type="ECO:0000256" key="4">
    <source>
        <dbReference type="ARBA" id="ARBA00022729"/>
    </source>
</evidence>
<dbReference type="OMA" id="PMQGNTV"/>
<feature type="compositionally biased region" description="Low complexity" evidence="9">
    <location>
        <begin position="271"/>
        <end position="281"/>
    </location>
</feature>
<dbReference type="InterPro" id="IPR001111">
    <property type="entry name" value="TGF-b_propeptide"/>
</dbReference>
<dbReference type="GO" id="GO:0005125">
    <property type="term" value="F:cytokine activity"/>
    <property type="evidence" value="ECO:0007669"/>
    <property type="project" value="TreeGrafter"/>
</dbReference>
<dbReference type="PANTHER" id="PTHR11848">
    <property type="entry name" value="TGF-BETA FAMILY"/>
    <property type="match status" value="1"/>
</dbReference>
<evidence type="ECO:0000256" key="1">
    <source>
        <dbReference type="ARBA" id="ARBA00004613"/>
    </source>
</evidence>
<evidence type="ECO:0000259" key="11">
    <source>
        <dbReference type="PROSITE" id="PS51362"/>
    </source>
</evidence>
<dbReference type="SUPFAM" id="SSF57501">
    <property type="entry name" value="Cystine-knot cytokines"/>
    <property type="match status" value="1"/>
</dbReference>
<evidence type="ECO:0000256" key="3">
    <source>
        <dbReference type="ARBA" id="ARBA00022525"/>
    </source>
</evidence>
<name>T1IYW6_STRMM</name>
<keyword evidence="6" id="KW-1015">Disulfide bond</keyword>
<evidence type="ECO:0000256" key="9">
    <source>
        <dbReference type="SAM" id="MobiDB-lite"/>
    </source>
</evidence>
<protein>
    <recommendedName>
        <fullName evidence="11">TGF-beta family profile domain-containing protein</fullName>
    </recommendedName>
</protein>
<feature type="chain" id="PRO_5004579705" description="TGF-beta family profile domain-containing protein" evidence="10">
    <location>
        <begin position="24"/>
        <end position="427"/>
    </location>
</feature>
<dbReference type="Proteomes" id="UP000014500">
    <property type="component" value="Unassembled WGS sequence"/>
</dbReference>
<dbReference type="eggNOG" id="KOG3900">
    <property type="taxonomic scope" value="Eukaryota"/>
</dbReference>
<dbReference type="SMART" id="SM00204">
    <property type="entry name" value="TGFB"/>
    <property type="match status" value="1"/>
</dbReference>
<reference evidence="13" key="1">
    <citation type="submission" date="2011-05" db="EMBL/GenBank/DDBJ databases">
        <authorList>
            <person name="Richards S.R."/>
            <person name="Qu J."/>
            <person name="Jiang H."/>
            <person name="Jhangiani S.N."/>
            <person name="Agravi P."/>
            <person name="Goodspeed R."/>
            <person name="Gross S."/>
            <person name="Mandapat C."/>
            <person name="Jackson L."/>
            <person name="Mathew T."/>
            <person name="Pu L."/>
            <person name="Thornton R."/>
            <person name="Saada N."/>
            <person name="Wilczek-Boney K.B."/>
            <person name="Lee S."/>
            <person name="Kovar C."/>
            <person name="Wu Y."/>
            <person name="Scherer S.E."/>
            <person name="Worley K.C."/>
            <person name="Muzny D.M."/>
            <person name="Gibbs R."/>
        </authorList>
    </citation>
    <scope>NUCLEOTIDE SEQUENCE</scope>
    <source>
        <strain evidence="13">Brora</strain>
    </source>
</reference>
<dbReference type="InterPro" id="IPR017948">
    <property type="entry name" value="TGFb_CS"/>
</dbReference>
<evidence type="ECO:0000256" key="5">
    <source>
        <dbReference type="ARBA" id="ARBA00023030"/>
    </source>
</evidence>
<comment type="similarity">
    <text evidence="2 8">Belongs to the TGF-beta family.</text>
</comment>
<dbReference type="EMBL" id="JH431701">
    <property type="status" value="NOT_ANNOTATED_CDS"/>
    <property type="molecule type" value="Genomic_DNA"/>
</dbReference>
<feature type="compositionally biased region" description="Polar residues" evidence="9">
    <location>
        <begin position="221"/>
        <end position="235"/>
    </location>
</feature>
<dbReference type="PROSITE" id="PS51362">
    <property type="entry name" value="TGF_BETA_2"/>
    <property type="match status" value="1"/>
</dbReference>
<dbReference type="STRING" id="126957.T1IYW6"/>
<keyword evidence="7" id="KW-0325">Glycoprotein</keyword>
<feature type="region of interest" description="Disordered" evidence="9">
    <location>
        <begin position="259"/>
        <end position="320"/>
    </location>
</feature>
<dbReference type="InterPro" id="IPR029034">
    <property type="entry name" value="Cystine-knot_cytokine"/>
</dbReference>
<accession>T1IYW6</accession>
<feature type="region of interest" description="Disordered" evidence="9">
    <location>
        <begin position="221"/>
        <end position="245"/>
    </location>
</feature>
<dbReference type="PhylomeDB" id="T1IYW6"/>
<evidence type="ECO:0000256" key="10">
    <source>
        <dbReference type="SAM" id="SignalP"/>
    </source>
</evidence>